<organism evidence="5 6">
    <name type="scientific">Bemisia tabaci</name>
    <name type="common">Sweetpotato whitefly</name>
    <name type="synonym">Aleurodes tabaci</name>
    <dbReference type="NCBI Taxonomy" id="7038"/>
    <lineage>
        <taxon>Eukaryota</taxon>
        <taxon>Metazoa</taxon>
        <taxon>Ecdysozoa</taxon>
        <taxon>Arthropoda</taxon>
        <taxon>Hexapoda</taxon>
        <taxon>Insecta</taxon>
        <taxon>Pterygota</taxon>
        <taxon>Neoptera</taxon>
        <taxon>Paraneoptera</taxon>
        <taxon>Hemiptera</taxon>
        <taxon>Sternorrhyncha</taxon>
        <taxon>Aleyrodoidea</taxon>
        <taxon>Aleyrodidae</taxon>
        <taxon>Aleyrodinae</taxon>
        <taxon>Bemisia</taxon>
    </lineage>
</organism>
<feature type="compositionally biased region" description="Basic and acidic residues" evidence="4">
    <location>
        <begin position="86"/>
        <end position="102"/>
    </location>
</feature>
<accession>A0A9P0A6C2</accession>
<evidence type="ECO:0000313" key="6">
    <source>
        <dbReference type="Proteomes" id="UP001152759"/>
    </source>
</evidence>
<dbReference type="EMBL" id="OU963863">
    <property type="protein sequence ID" value="CAH0385215.1"/>
    <property type="molecule type" value="Genomic_DNA"/>
</dbReference>
<dbReference type="Gene3D" id="3.30.230.10">
    <property type="match status" value="1"/>
</dbReference>
<name>A0A9P0A6C2_BEMTA</name>
<dbReference type="GO" id="GO:0003735">
    <property type="term" value="F:structural constituent of ribosome"/>
    <property type="evidence" value="ECO:0007669"/>
    <property type="project" value="InterPro"/>
</dbReference>
<dbReference type="InterPro" id="IPR020568">
    <property type="entry name" value="Ribosomal_Su5_D2-typ_SF"/>
</dbReference>
<sequence length="110" mass="12555">MKPVIKASIRKSKEENANHEQTMTTVLFPLLMSGMLNKVDIEAEVWGSVGQSKQAIAVRYGIARGLFHFVDEETKQNMRIAGLLTKDPRNAERKKPGQEGARRKFTWKKR</sequence>
<evidence type="ECO:0000256" key="1">
    <source>
        <dbReference type="ARBA" id="ARBA00005251"/>
    </source>
</evidence>
<dbReference type="GO" id="GO:0005763">
    <property type="term" value="C:mitochondrial small ribosomal subunit"/>
    <property type="evidence" value="ECO:0007669"/>
    <property type="project" value="TreeGrafter"/>
</dbReference>
<evidence type="ECO:0000256" key="4">
    <source>
        <dbReference type="SAM" id="MobiDB-lite"/>
    </source>
</evidence>
<feature type="region of interest" description="Disordered" evidence="4">
    <location>
        <begin position="85"/>
        <end position="110"/>
    </location>
</feature>
<evidence type="ECO:0008006" key="7">
    <source>
        <dbReference type="Google" id="ProtNLM"/>
    </source>
</evidence>
<dbReference type="InterPro" id="IPR000754">
    <property type="entry name" value="Ribosomal_uS9"/>
</dbReference>
<evidence type="ECO:0000256" key="3">
    <source>
        <dbReference type="ARBA" id="ARBA00023274"/>
    </source>
</evidence>
<dbReference type="InterPro" id="IPR014721">
    <property type="entry name" value="Ribsml_uS5_D2-typ_fold_subgr"/>
</dbReference>
<comment type="similarity">
    <text evidence="1">Belongs to the universal ribosomal protein uS9 family.</text>
</comment>
<dbReference type="PANTHER" id="PTHR21569:SF1">
    <property type="entry name" value="SMALL RIBOSOMAL SUBUNIT PROTEIN US9M"/>
    <property type="match status" value="1"/>
</dbReference>
<evidence type="ECO:0000256" key="2">
    <source>
        <dbReference type="ARBA" id="ARBA00022980"/>
    </source>
</evidence>
<keyword evidence="3" id="KW-0687">Ribonucleoprotein</keyword>
<reference evidence="5" key="1">
    <citation type="submission" date="2021-12" db="EMBL/GenBank/DDBJ databases">
        <authorList>
            <person name="King R."/>
        </authorList>
    </citation>
    <scope>NUCLEOTIDE SEQUENCE</scope>
</reference>
<protein>
    <recommendedName>
        <fullName evidence="7">Ribosomal protein S9</fullName>
    </recommendedName>
</protein>
<evidence type="ECO:0000313" key="5">
    <source>
        <dbReference type="EMBL" id="CAH0385215.1"/>
    </source>
</evidence>
<dbReference type="GO" id="GO:0003723">
    <property type="term" value="F:RNA binding"/>
    <property type="evidence" value="ECO:0007669"/>
    <property type="project" value="TreeGrafter"/>
</dbReference>
<keyword evidence="6" id="KW-1185">Reference proteome</keyword>
<gene>
    <name evidence="5" type="ORF">BEMITA_LOCUS4467</name>
</gene>
<dbReference type="PANTHER" id="PTHR21569">
    <property type="entry name" value="RIBOSOMAL PROTEIN S9"/>
    <property type="match status" value="1"/>
</dbReference>
<keyword evidence="2" id="KW-0689">Ribosomal protein</keyword>
<dbReference type="AlphaFoldDB" id="A0A9P0A6C2"/>
<dbReference type="Proteomes" id="UP001152759">
    <property type="component" value="Chromosome 2"/>
</dbReference>
<dbReference type="Pfam" id="PF00380">
    <property type="entry name" value="Ribosomal_S9"/>
    <property type="match status" value="1"/>
</dbReference>
<dbReference type="SUPFAM" id="SSF54211">
    <property type="entry name" value="Ribosomal protein S5 domain 2-like"/>
    <property type="match status" value="1"/>
</dbReference>
<dbReference type="GO" id="GO:0006412">
    <property type="term" value="P:translation"/>
    <property type="evidence" value="ECO:0007669"/>
    <property type="project" value="InterPro"/>
</dbReference>
<proteinExistence type="inferred from homology"/>